<gene>
    <name evidence="1" type="ORF">QCA50_020302</name>
</gene>
<comment type="caution">
    <text evidence="1">The sequence shown here is derived from an EMBL/GenBank/DDBJ whole genome shotgun (WGS) entry which is preliminary data.</text>
</comment>
<keyword evidence="2" id="KW-1185">Reference proteome</keyword>
<evidence type="ECO:0000313" key="1">
    <source>
        <dbReference type="EMBL" id="KAK7676726.1"/>
    </source>
</evidence>
<reference evidence="1 2" key="1">
    <citation type="submission" date="2022-09" db="EMBL/GenBank/DDBJ databases">
        <authorList>
            <person name="Palmer J.M."/>
        </authorList>
    </citation>
    <scope>NUCLEOTIDE SEQUENCE [LARGE SCALE GENOMIC DNA]</scope>
    <source>
        <strain evidence="1 2">DSM 7382</strain>
    </source>
</reference>
<dbReference type="EMBL" id="JASBNA010000106">
    <property type="protein sequence ID" value="KAK7676726.1"/>
    <property type="molecule type" value="Genomic_DNA"/>
</dbReference>
<dbReference type="AlphaFoldDB" id="A0AAW0FHF2"/>
<sequence>MFMMLRSLFSGSSKISHPVASYKLSPEDEFHNGLSRMRDETIAEAQRLSTYVSYVDTMFETILWKIEQDNSTTVSTSFADDVKVLTSQWKSLRETFRSLMWSSRDVAGQVEFGMQDLSSVLTQEILLDTTIPVEDLKVAIQDYSKGLESNKTKGQELVDKSKDFSRQMMSFKTEWARVVKNHAIDFSTPGLRKLTLDIASLTVKLDEHRRQISLLLSPRDMFTFSSHALNVVCHFCPTAWMSLPTITFDHTARDDLFKQLCNSQSEIRGKLEKARQERDAIISHLEGFHALDAFLTAYSDVFGVIQANMETTASVWTAVQADLKAMNNFLDVQSSAQSDVHRNTFNKRVEIASRIHDLLQAIFQGYQSPPVLETHGKNLGSF</sequence>
<name>A0AAW0FHF2_9APHY</name>
<protein>
    <submittedName>
        <fullName evidence="1">Uncharacterized protein</fullName>
    </submittedName>
</protein>
<accession>A0AAW0FHF2</accession>
<organism evidence="1 2">
    <name type="scientific">Cerrena zonata</name>
    <dbReference type="NCBI Taxonomy" id="2478898"/>
    <lineage>
        <taxon>Eukaryota</taxon>
        <taxon>Fungi</taxon>
        <taxon>Dikarya</taxon>
        <taxon>Basidiomycota</taxon>
        <taxon>Agaricomycotina</taxon>
        <taxon>Agaricomycetes</taxon>
        <taxon>Polyporales</taxon>
        <taxon>Cerrenaceae</taxon>
        <taxon>Cerrena</taxon>
    </lineage>
</organism>
<dbReference type="Proteomes" id="UP001385951">
    <property type="component" value="Unassembled WGS sequence"/>
</dbReference>
<evidence type="ECO:0000313" key="2">
    <source>
        <dbReference type="Proteomes" id="UP001385951"/>
    </source>
</evidence>
<proteinExistence type="predicted"/>